<dbReference type="Proteomes" id="UP001626550">
    <property type="component" value="Unassembled WGS sequence"/>
</dbReference>
<dbReference type="AlphaFoldDB" id="A0ABD2PY09"/>
<reference evidence="1 2" key="1">
    <citation type="submission" date="2024-11" db="EMBL/GenBank/DDBJ databases">
        <title>Adaptive evolution of stress response genes in parasites aligns with host niche diversity.</title>
        <authorList>
            <person name="Hahn C."/>
            <person name="Resl P."/>
        </authorList>
    </citation>
    <scope>NUCLEOTIDE SEQUENCE [LARGE SCALE GENOMIC DNA]</scope>
    <source>
        <strain evidence="1">EGGRZ-B1_66</strain>
        <tissue evidence="1">Body</tissue>
    </source>
</reference>
<organism evidence="1 2">
    <name type="scientific">Cichlidogyrus casuarinus</name>
    <dbReference type="NCBI Taxonomy" id="1844966"/>
    <lineage>
        <taxon>Eukaryota</taxon>
        <taxon>Metazoa</taxon>
        <taxon>Spiralia</taxon>
        <taxon>Lophotrochozoa</taxon>
        <taxon>Platyhelminthes</taxon>
        <taxon>Monogenea</taxon>
        <taxon>Monopisthocotylea</taxon>
        <taxon>Dactylogyridea</taxon>
        <taxon>Ancyrocephalidae</taxon>
        <taxon>Cichlidogyrus</taxon>
    </lineage>
</organism>
<gene>
    <name evidence="1" type="ORF">Ciccas_009428</name>
</gene>
<accession>A0ABD2PY09</accession>
<evidence type="ECO:0000313" key="1">
    <source>
        <dbReference type="EMBL" id="KAL3311983.1"/>
    </source>
</evidence>
<proteinExistence type="predicted"/>
<dbReference type="EMBL" id="JBJKFK010001927">
    <property type="protein sequence ID" value="KAL3311983.1"/>
    <property type="molecule type" value="Genomic_DNA"/>
</dbReference>
<evidence type="ECO:0000313" key="2">
    <source>
        <dbReference type="Proteomes" id="UP001626550"/>
    </source>
</evidence>
<comment type="caution">
    <text evidence="1">The sequence shown here is derived from an EMBL/GenBank/DDBJ whole genome shotgun (WGS) entry which is preliminary data.</text>
</comment>
<keyword evidence="2" id="KW-1185">Reference proteome</keyword>
<name>A0ABD2PY09_9PLAT</name>
<protein>
    <submittedName>
        <fullName evidence="1">Uncharacterized protein</fullName>
    </submittedName>
</protein>
<sequence length="84" mass="10092">MELFHDTYLEEFCEQFSIMLREQLDIRCQLLQEWVKSSPHSIIPLWDCLSNTANFVYDYAIWPSDLLLRTTSSLLFLFSSYFIQ</sequence>